<dbReference type="EC" id="3.2.1.51" evidence="3"/>
<evidence type="ECO:0000256" key="4">
    <source>
        <dbReference type="ARBA" id="ARBA00022729"/>
    </source>
</evidence>
<evidence type="ECO:0000256" key="5">
    <source>
        <dbReference type="ARBA" id="ARBA00022801"/>
    </source>
</evidence>
<keyword evidence="5" id="KW-0378">Hydrolase</keyword>
<comment type="function">
    <text evidence="1">Alpha-L-fucosidase is responsible for hydrolyzing the alpha-1,6-linked fucose joined to the reducing-end N-acetylglucosamine of the carbohydrate moieties of glycoproteins.</text>
</comment>
<dbReference type="Proteomes" id="UP001652445">
    <property type="component" value="Unassembled WGS sequence"/>
</dbReference>
<name>A0ABT2UJA0_9BACL</name>
<evidence type="ECO:0000313" key="9">
    <source>
        <dbReference type="Proteomes" id="UP001652445"/>
    </source>
</evidence>
<keyword evidence="9" id="KW-1185">Reference proteome</keyword>
<gene>
    <name evidence="8" type="ORF">OB236_21650</name>
</gene>
<accession>A0ABT2UJA0</accession>
<dbReference type="PANTHER" id="PTHR10030">
    <property type="entry name" value="ALPHA-L-FUCOSIDASE"/>
    <property type="match status" value="1"/>
</dbReference>
<organism evidence="8 9">
    <name type="scientific">Paenibacillus baimaensis</name>
    <dbReference type="NCBI Taxonomy" id="2982185"/>
    <lineage>
        <taxon>Bacteria</taxon>
        <taxon>Bacillati</taxon>
        <taxon>Bacillota</taxon>
        <taxon>Bacilli</taxon>
        <taxon>Bacillales</taxon>
        <taxon>Paenibacillaceae</taxon>
        <taxon>Paenibacillus</taxon>
    </lineage>
</organism>
<dbReference type="InterPro" id="IPR000933">
    <property type="entry name" value="Glyco_hydro_29"/>
</dbReference>
<dbReference type="PIRSF" id="PIRSF001092">
    <property type="entry name" value="Alpha-L-fucosidase"/>
    <property type="match status" value="1"/>
</dbReference>
<evidence type="ECO:0000256" key="2">
    <source>
        <dbReference type="ARBA" id="ARBA00007951"/>
    </source>
</evidence>
<dbReference type="InterPro" id="IPR057739">
    <property type="entry name" value="Glyco_hydro_29_N"/>
</dbReference>
<evidence type="ECO:0000313" key="8">
    <source>
        <dbReference type="EMBL" id="MCU6794720.1"/>
    </source>
</evidence>
<evidence type="ECO:0000256" key="6">
    <source>
        <dbReference type="ARBA" id="ARBA00023295"/>
    </source>
</evidence>
<keyword evidence="6" id="KW-0326">Glycosidase</keyword>
<evidence type="ECO:0000256" key="1">
    <source>
        <dbReference type="ARBA" id="ARBA00004071"/>
    </source>
</evidence>
<dbReference type="PRINTS" id="PR00741">
    <property type="entry name" value="GLHYDRLASE29"/>
</dbReference>
<keyword evidence="4" id="KW-0732">Signal</keyword>
<dbReference type="PANTHER" id="PTHR10030:SF37">
    <property type="entry name" value="ALPHA-L-FUCOSIDASE-RELATED"/>
    <property type="match status" value="1"/>
</dbReference>
<dbReference type="InterPro" id="IPR017853">
    <property type="entry name" value="GH"/>
</dbReference>
<proteinExistence type="inferred from homology"/>
<reference evidence="8 9" key="1">
    <citation type="submission" date="2022-09" db="EMBL/GenBank/DDBJ databases">
        <authorList>
            <person name="Han X.L."/>
            <person name="Wang Q."/>
            <person name="Lu T."/>
        </authorList>
    </citation>
    <scope>NUCLEOTIDE SEQUENCE [LARGE SCALE GENOMIC DNA]</scope>
    <source>
        <strain evidence="8 9">WQ 127069</strain>
    </source>
</reference>
<dbReference type="EMBL" id="JAOQIO010000084">
    <property type="protein sequence ID" value="MCU6794720.1"/>
    <property type="molecule type" value="Genomic_DNA"/>
</dbReference>
<comment type="caution">
    <text evidence="8">The sequence shown here is derived from an EMBL/GenBank/DDBJ whole genome shotgun (WGS) entry which is preliminary data.</text>
</comment>
<dbReference type="RefSeq" id="WP_262685822.1">
    <property type="nucleotide sequence ID" value="NZ_JAOQIO010000084.1"/>
</dbReference>
<evidence type="ECO:0000256" key="3">
    <source>
        <dbReference type="ARBA" id="ARBA00012662"/>
    </source>
</evidence>
<dbReference type="SMART" id="SM00812">
    <property type="entry name" value="Alpha_L_fucos"/>
    <property type="match status" value="1"/>
</dbReference>
<dbReference type="Gene3D" id="3.20.20.80">
    <property type="entry name" value="Glycosidases"/>
    <property type="match status" value="1"/>
</dbReference>
<feature type="domain" description="Glycoside hydrolase family 29 N-terminal" evidence="7">
    <location>
        <begin position="9"/>
        <end position="301"/>
    </location>
</feature>
<sequence length="423" mass="49580">MIPRFKDARDRFFDMRFGLFVHWGLYAIPAWHEQILWRGNVKRNDYEKLIHEFNPIEFDPEAWLDLAQEAGMQYLCFTTKHHDGFCMWDTSHTDYKITHTPYGKDVLAILAEACRKRNFPLSLYYSCPDWHHPNYPNMGRHHEMFGPRPGDEPDINRYYEYVTKQLRELLTNYGPIYQLFWDVNVAEYHDPSLNELVRSLQPGILINNRGPDEGDYSTPERHVPEGGSFLTPTEACQSIGRESWGYRENEDYYSDKFLIQSVDKILAMGGNYLLNVGPRPDGTITSENANTLRRIGRWYKKIRESFEGTIPASYMGGKDEIESANEVKNRVFRDHVLLTRKGNTVYVHAYRDLQSNTVILKPLDVLPKRAILLNNGQELESSVELLPWYWQERAYLRIRNLPINEITDEVLVIKLEFGEDVTE</sequence>
<dbReference type="SUPFAM" id="SSF51445">
    <property type="entry name" value="(Trans)glycosidases"/>
    <property type="match status" value="1"/>
</dbReference>
<dbReference type="Pfam" id="PF01120">
    <property type="entry name" value="Alpha_L_fucos"/>
    <property type="match status" value="1"/>
</dbReference>
<protein>
    <recommendedName>
        <fullName evidence="3">alpha-L-fucosidase</fullName>
        <ecNumber evidence="3">3.2.1.51</ecNumber>
    </recommendedName>
</protein>
<comment type="similarity">
    <text evidence="2">Belongs to the glycosyl hydrolase 29 family.</text>
</comment>
<evidence type="ECO:0000259" key="7">
    <source>
        <dbReference type="Pfam" id="PF01120"/>
    </source>
</evidence>
<dbReference type="InterPro" id="IPR016286">
    <property type="entry name" value="FUC_metazoa-typ"/>
</dbReference>